<evidence type="ECO:0000313" key="4">
    <source>
        <dbReference type="Proteomes" id="UP000807159"/>
    </source>
</evidence>
<sequence>LKQFRSSSVDASSPPYFLLDSCCSISDVSELVIEARESWFITLALQHAPKSLSSKSQKDIKTNDKDNEGSGSLTWKLKWFSKENLFNFVALLRAIHAGVAALPMLVTYTP</sequence>
<dbReference type="EMBL" id="JACEGQ020000015">
    <property type="protein sequence ID" value="KAH8487424.1"/>
    <property type="molecule type" value="Genomic_DNA"/>
</dbReference>
<feature type="non-terminal residue" evidence="3">
    <location>
        <position position="1"/>
    </location>
</feature>
<evidence type="ECO:0000313" key="3">
    <source>
        <dbReference type="EMBL" id="KAH8487424.1"/>
    </source>
</evidence>
<evidence type="ECO:0000256" key="1">
    <source>
        <dbReference type="SAM" id="MobiDB-lite"/>
    </source>
</evidence>
<gene>
    <name evidence="3" type="ORF">H0E87_026113</name>
</gene>
<name>A0A8T2X414_POPDE</name>
<accession>A0A8T2X414</accession>
<comment type="caution">
    <text evidence="3">The sequence shown here is derived from an EMBL/GenBank/DDBJ whole genome shotgun (WGS) entry which is preliminary data.</text>
</comment>
<feature type="region of interest" description="Disordered" evidence="1">
    <location>
        <begin position="49"/>
        <end position="71"/>
    </location>
</feature>
<dbReference type="AlphaFoldDB" id="A0A8T2X414"/>
<feature type="transmembrane region" description="Helical" evidence="2">
    <location>
        <begin position="85"/>
        <end position="106"/>
    </location>
</feature>
<protein>
    <submittedName>
        <fullName evidence="3">Uncharacterized protein</fullName>
    </submittedName>
</protein>
<organism evidence="3 4">
    <name type="scientific">Populus deltoides</name>
    <name type="common">Eastern poplar</name>
    <name type="synonym">Eastern cottonwood</name>
    <dbReference type="NCBI Taxonomy" id="3696"/>
    <lineage>
        <taxon>Eukaryota</taxon>
        <taxon>Viridiplantae</taxon>
        <taxon>Streptophyta</taxon>
        <taxon>Embryophyta</taxon>
        <taxon>Tracheophyta</taxon>
        <taxon>Spermatophyta</taxon>
        <taxon>Magnoliopsida</taxon>
        <taxon>eudicotyledons</taxon>
        <taxon>Gunneridae</taxon>
        <taxon>Pentapetalae</taxon>
        <taxon>rosids</taxon>
        <taxon>fabids</taxon>
        <taxon>Malpighiales</taxon>
        <taxon>Salicaceae</taxon>
        <taxon>Saliceae</taxon>
        <taxon>Populus</taxon>
    </lineage>
</organism>
<keyword evidence="2" id="KW-0812">Transmembrane</keyword>
<dbReference type="Proteomes" id="UP000807159">
    <property type="component" value="Chromosome 15"/>
</dbReference>
<feature type="compositionally biased region" description="Basic and acidic residues" evidence="1">
    <location>
        <begin position="56"/>
        <end position="68"/>
    </location>
</feature>
<keyword evidence="4" id="KW-1185">Reference proteome</keyword>
<evidence type="ECO:0000256" key="2">
    <source>
        <dbReference type="SAM" id="Phobius"/>
    </source>
</evidence>
<reference evidence="3" key="1">
    <citation type="journal article" date="2021" name="J. Hered.">
        <title>Genome Assembly of Salicaceae Populus deltoides (Eastern Cottonwood) I-69 Based on Nanopore Sequencing and Hi-C Technologies.</title>
        <authorList>
            <person name="Bai S."/>
            <person name="Wu H."/>
            <person name="Zhang J."/>
            <person name="Pan Z."/>
            <person name="Zhao W."/>
            <person name="Li Z."/>
            <person name="Tong C."/>
        </authorList>
    </citation>
    <scope>NUCLEOTIDE SEQUENCE</scope>
    <source>
        <tissue evidence="3">Leaf</tissue>
    </source>
</reference>
<proteinExistence type="predicted"/>
<keyword evidence="2" id="KW-0472">Membrane</keyword>
<keyword evidence="2" id="KW-1133">Transmembrane helix</keyword>